<gene>
    <name evidence="2" type="ORF">C2845_PM12G07380</name>
</gene>
<organism evidence="2 3">
    <name type="scientific">Panicum miliaceum</name>
    <name type="common">Proso millet</name>
    <name type="synonym">Broomcorn millet</name>
    <dbReference type="NCBI Taxonomy" id="4540"/>
    <lineage>
        <taxon>Eukaryota</taxon>
        <taxon>Viridiplantae</taxon>
        <taxon>Streptophyta</taxon>
        <taxon>Embryophyta</taxon>
        <taxon>Tracheophyta</taxon>
        <taxon>Spermatophyta</taxon>
        <taxon>Magnoliopsida</taxon>
        <taxon>Liliopsida</taxon>
        <taxon>Poales</taxon>
        <taxon>Poaceae</taxon>
        <taxon>PACMAD clade</taxon>
        <taxon>Panicoideae</taxon>
        <taxon>Panicodae</taxon>
        <taxon>Paniceae</taxon>
        <taxon>Panicinae</taxon>
        <taxon>Panicum</taxon>
        <taxon>Panicum sect. Panicum</taxon>
    </lineage>
</organism>
<protein>
    <submittedName>
        <fullName evidence="2">Uncharacterized protein</fullName>
    </submittedName>
</protein>
<keyword evidence="1" id="KW-0175">Coiled coil</keyword>
<reference evidence="3" key="1">
    <citation type="journal article" date="2019" name="Nat. Commun.">
        <title>The genome of broomcorn millet.</title>
        <authorList>
            <person name="Zou C."/>
            <person name="Miki D."/>
            <person name="Li D."/>
            <person name="Tang Q."/>
            <person name="Xiao L."/>
            <person name="Rajput S."/>
            <person name="Deng P."/>
            <person name="Jia W."/>
            <person name="Huang R."/>
            <person name="Zhang M."/>
            <person name="Sun Y."/>
            <person name="Hu J."/>
            <person name="Fu X."/>
            <person name="Schnable P.S."/>
            <person name="Li F."/>
            <person name="Zhang H."/>
            <person name="Feng B."/>
            <person name="Zhu X."/>
            <person name="Liu R."/>
            <person name="Schnable J.C."/>
            <person name="Zhu J.-K."/>
            <person name="Zhang H."/>
        </authorList>
    </citation>
    <scope>NUCLEOTIDE SEQUENCE [LARGE SCALE GENOMIC DNA]</scope>
</reference>
<keyword evidence="3" id="KW-1185">Reference proteome</keyword>
<comment type="caution">
    <text evidence="2">The sequence shown here is derived from an EMBL/GenBank/DDBJ whole genome shotgun (WGS) entry which is preliminary data.</text>
</comment>
<dbReference type="Proteomes" id="UP000275267">
    <property type="component" value="Unassembled WGS sequence"/>
</dbReference>
<dbReference type="SUPFAM" id="SSF48452">
    <property type="entry name" value="TPR-like"/>
    <property type="match status" value="1"/>
</dbReference>
<feature type="coiled-coil region" evidence="1">
    <location>
        <begin position="91"/>
        <end position="118"/>
    </location>
</feature>
<evidence type="ECO:0000313" key="3">
    <source>
        <dbReference type="Proteomes" id="UP000275267"/>
    </source>
</evidence>
<dbReference type="AlphaFoldDB" id="A0A3L6QIW7"/>
<sequence length="148" mass="16656">MEWREGGGDPAAARELFEEWRARSEADGDGGSEEGRALLWTRYISFELEDGGAERARAVAAAALAACPRNADVRAECVLAEVKLGDDERARAAFERALADLAADAEAARQLTEKVRRRGAYLSEQWFGGCLSFCRGWWFRQQRWWEQI</sequence>
<dbReference type="InterPro" id="IPR011990">
    <property type="entry name" value="TPR-like_helical_dom_sf"/>
</dbReference>
<dbReference type="Gene3D" id="1.25.40.10">
    <property type="entry name" value="Tetratricopeptide repeat domain"/>
    <property type="match status" value="1"/>
</dbReference>
<proteinExistence type="predicted"/>
<dbReference type="STRING" id="4540.A0A3L6QIW7"/>
<accession>A0A3L6QIW7</accession>
<name>A0A3L6QIW7_PANMI</name>
<evidence type="ECO:0000313" key="2">
    <source>
        <dbReference type="EMBL" id="RLM79887.1"/>
    </source>
</evidence>
<dbReference type="EMBL" id="PQIB02000012">
    <property type="protein sequence ID" value="RLM79887.1"/>
    <property type="molecule type" value="Genomic_DNA"/>
</dbReference>
<evidence type="ECO:0000256" key="1">
    <source>
        <dbReference type="SAM" id="Coils"/>
    </source>
</evidence>